<dbReference type="CTD" id="45775"/>
<evidence type="ECO:0000256" key="6">
    <source>
        <dbReference type="ARBA" id="ARBA00022833"/>
    </source>
</evidence>
<dbReference type="InterPro" id="IPR047153">
    <property type="entry name" value="TRIM45/56/19-like"/>
</dbReference>
<keyword evidence="3" id="KW-0677">Repeat</keyword>
<dbReference type="Gene3D" id="3.30.160.60">
    <property type="entry name" value="Classic Zinc Finger"/>
    <property type="match status" value="1"/>
</dbReference>
<dbReference type="EnsemblMetazoa" id="XM_022795406">
    <property type="protein sequence ID" value="XP_022651141"/>
    <property type="gene ID" value="LOC111246197"/>
</dbReference>
<feature type="region of interest" description="Disordered" evidence="9">
    <location>
        <begin position="1174"/>
        <end position="1223"/>
    </location>
</feature>
<keyword evidence="5" id="KW-0833">Ubl conjugation pathway</keyword>
<evidence type="ECO:0000256" key="2">
    <source>
        <dbReference type="ARBA" id="ARBA00022723"/>
    </source>
</evidence>
<dbReference type="RefSeq" id="XP_022651145.1">
    <property type="nucleotide sequence ID" value="XM_022795410.1"/>
</dbReference>
<dbReference type="Pfam" id="PF01436">
    <property type="entry name" value="NHL"/>
    <property type="match status" value="1"/>
</dbReference>
<dbReference type="EnsemblMetazoa" id="XM_022795410">
    <property type="protein sequence ID" value="XP_022651145"/>
    <property type="gene ID" value="LOC111246197"/>
</dbReference>
<feature type="compositionally biased region" description="Gly residues" evidence="9">
    <location>
        <begin position="9"/>
        <end position="37"/>
    </location>
</feature>
<evidence type="ECO:0000259" key="10">
    <source>
        <dbReference type="PROSITE" id="PS50089"/>
    </source>
</evidence>
<dbReference type="InterPro" id="IPR011042">
    <property type="entry name" value="6-blade_b-propeller_TolB-like"/>
</dbReference>
<dbReference type="GO" id="GO:0061630">
    <property type="term" value="F:ubiquitin protein ligase activity"/>
    <property type="evidence" value="ECO:0007669"/>
    <property type="project" value="TreeGrafter"/>
</dbReference>
<evidence type="ECO:0008006" key="14">
    <source>
        <dbReference type="Google" id="ProtNLM"/>
    </source>
</evidence>
<feature type="compositionally biased region" description="Low complexity" evidence="9">
    <location>
        <begin position="314"/>
        <end position="324"/>
    </location>
</feature>
<dbReference type="RefSeq" id="XP_022651142.1">
    <property type="nucleotide sequence ID" value="XM_022795407.1"/>
</dbReference>
<feature type="compositionally biased region" description="Basic and acidic residues" evidence="9">
    <location>
        <begin position="425"/>
        <end position="443"/>
    </location>
</feature>
<evidence type="ECO:0000259" key="11">
    <source>
        <dbReference type="PROSITE" id="PS50119"/>
    </source>
</evidence>
<feature type="region of interest" description="Disordered" evidence="9">
    <location>
        <begin position="414"/>
        <end position="450"/>
    </location>
</feature>
<keyword evidence="13" id="KW-1185">Reference proteome</keyword>
<evidence type="ECO:0000256" key="9">
    <source>
        <dbReference type="SAM" id="MobiDB-lite"/>
    </source>
</evidence>
<keyword evidence="6" id="KW-0862">Zinc</keyword>
<protein>
    <recommendedName>
        <fullName evidence="14">Brain tumor protein</fullName>
    </recommendedName>
</protein>
<dbReference type="GO" id="GO:0005654">
    <property type="term" value="C:nucleoplasm"/>
    <property type="evidence" value="ECO:0007669"/>
    <property type="project" value="TreeGrafter"/>
</dbReference>
<dbReference type="RefSeq" id="XP_022651144.1">
    <property type="nucleotide sequence ID" value="XM_022795409.1"/>
</dbReference>
<accession>A0A7M7JF14</accession>
<feature type="compositionally biased region" description="Low complexity" evidence="9">
    <location>
        <begin position="190"/>
        <end position="208"/>
    </location>
</feature>
<keyword evidence="4 7" id="KW-0863">Zinc-finger</keyword>
<feature type="region of interest" description="Disordered" evidence="9">
    <location>
        <begin position="1093"/>
        <end position="1118"/>
    </location>
</feature>
<dbReference type="PANTHER" id="PTHR25462:SF296">
    <property type="entry name" value="MEIOTIC P26, ISOFORM F"/>
    <property type="match status" value="1"/>
</dbReference>
<dbReference type="InterPro" id="IPR001258">
    <property type="entry name" value="NHL_repeat"/>
</dbReference>
<evidence type="ECO:0000313" key="12">
    <source>
        <dbReference type="EnsemblMetazoa" id="XP_022651144"/>
    </source>
</evidence>
<dbReference type="InterPro" id="IPR000315">
    <property type="entry name" value="Znf_B-box"/>
</dbReference>
<dbReference type="FunCoup" id="A0A7M7JF14">
    <property type="interactions" value="234"/>
</dbReference>
<evidence type="ECO:0000256" key="8">
    <source>
        <dbReference type="PROSITE-ProRule" id="PRU00504"/>
    </source>
</evidence>
<dbReference type="InterPro" id="IPR027370">
    <property type="entry name" value="Znf-RING_euk"/>
</dbReference>
<dbReference type="GO" id="GO:0008270">
    <property type="term" value="F:zinc ion binding"/>
    <property type="evidence" value="ECO:0007669"/>
    <property type="project" value="UniProtKB-KW"/>
</dbReference>
<feature type="compositionally biased region" description="Polar residues" evidence="9">
    <location>
        <begin position="219"/>
        <end position="231"/>
    </location>
</feature>
<sequence length="1500" mass="158431">MTDCLVSSGGLGGGPGISVAGGGSSSSSGGGGDGSGPGDQEQPHLSPALEMFAAAAAAAAVAASNVSTIAGSAATVPSTAATTVSTSSNIGSMDPTPITSNPGSQSSLRHHSPPSTSSSPSTASDTSVSGTCGRFNDNKVEGDGCCAIAATTINTSNSGATCIAGSGRIREKHLMQLINSDPLEPFGYGPSHEQQQQQSQSQLHPLSSDGGDESHSEIDNVTGSGVSSVDDNSAIGLDSFGNNIEKVPEHNNLDQENQDALAAVLNASENQKDLIMMVYKKLQQEQQERERMKRLQMLRKSVAAESAQSIESKLQQASQQQLRQQHLHREGDDKQLLQQMRNERDNGQSPVATAALDSTSIAATTLSGLLENLNSCTEVGGVDVDEKLLMRLMRNSTTQVKSVNDIAPVADTLTTSNKALGSNGGRRDGHHSPRPQHHDHLGSNHDNVLGNLERADDVGDLNEGEVGCVAIAVTTTEISAARSIGSTSQTSYQSHIAPTANVGSFLMDDHDEDELIGSHHDEDDDEEDNDDLLGGSLEGDDDDGVGSGGGGTGGDGVCGVCREAYSQPPRVLNCLHVFCEACLAKLRSKKRPAAVSNFGQMSTKAPVGGGFVVRCPKCQVETECAHGVQTLPLDYVLINRLDTEAIYKRTAVCTSCKSEDSAIARCQDCSNFLCSNCRKAHSSMLCFENHKVVSFETFDQERAQIHRAVSCLRHPRKVAVLYDPVCGTVMCNDCLVAGHQGHGCKKALHFDSRERTELQSLLNDARQKFNAFDDANDALTTSLSELQLTRDSVRSSIEETFITYKNLLERAKDVALEELEKVHSSQEMRVMDDIQQCQESRVHLEHALAFAEKLVKYGDASEFLALKTLVTSRVRKLTCSCPQSKDQGELRFVTDEAKFAQAVRTLFGHVVPTSGSRQQQHQHQQQQQENNLLQTVQPPSSDNTIGGLDSSHNSVSSVGSGTAGSLLSSPFAPDISNTSAAGLLPSDIVDAVNSSASSMVPPGPHFGSLEHAASGVVHPILPPGGPLSAGGPPSLPALDPIVAPAEINELRSALAQYGLATLAGVEQVDVLPTPDVLPLLVRDVATGPRGMVVGGESSRIGPPTGPPSAVSSGPTEEENHLMNNLSALAKMGPMGPASYAGSPVPLNGHGAPLRGGSGPVAPLAIAAGPLSAGLDASSCAPGQRSPTSSVASVTLSSSTPGPAINVSSTGNSSSGGSSAGRGTRVTPMHIRIKFGQLGSGPTQFSSPHGFCLGPNEEIVVADTNNHRMQIFDKAGELKSEFGTQGKEEGQLWYPRKVAVMKSTGTYVICDRGNERSRMQLFTKNGEFIKKIAIRYIDIVAGLALTSDGRIVAVDSVSPTVFVIAETGDLLLWFDCSEHMREPSDIAVWGTEFYICDFKGHCVVVYNECGSFLRRIGGEGLTNFPNGIDISDHGDILVGDSHGNRFHIVVFNRDGQAISEFECPYCKVSRCCGLKITSEGYVVTLAKNNHHVLVLNTLYIT</sequence>
<feature type="repeat" description="NHL" evidence="8">
    <location>
        <begin position="1409"/>
        <end position="1453"/>
    </location>
</feature>
<keyword evidence="1" id="KW-0597">Phosphoprotein</keyword>
<dbReference type="RefSeq" id="XP_022651141.1">
    <property type="nucleotide sequence ID" value="XM_022795406.1"/>
</dbReference>
<dbReference type="GeneID" id="111246197"/>
<dbReference type="Gene3D" id="3.30.40.10">
    <property type="entry name" value="Zinc/RING finger domain, C3HC4 (zinc finger)"/>
    <property type="match status" value="1"/>
</dbReference>
<dbReference type="Proteomes" id="UP000594260">
    <property type="component" value="Unplaced"/>
</dbReference>
<feature type="compositionally biased region" description="Low complexity" evidence="9">
    <location>
        <begin position="75"/>
        <end position="88"/>
    </location>
</feature>
<feature type="domain" description="RING-type" evidence="10">
    <location>
        <begin position="558"/>
        <end position="619"/>
    </location>
</feature>
<feature type="compositionally biased region" description="Acidic residues" evidence="9">
    <location>
        <begin position="522"/>
        <end position="531"/>
    </location>
</feature>
<feature type="region of interest" description="Disordered" evidence="9">
    <location>
        <begin position="75"/>
        <end position="129"/>
    </location>
</feature>
<dbReference type="EnsemblMetazoa" id="XM_022795409">
    <property type="protein sequence ID" value="XP_022651144"/>
    <property type="gene ID" value="LOC111246197"/>
</dbReference>
<dbReference type="SUPFAM" id="SSF101898">
    <property type="entry name" value="NHL repeat"/>
    <property type="match status" value="1"/>
</dbReference>
<dbReference type="InterPro" id="IPR001841">
    <property type="entry name" value="Znf_RING"/>
</dbReference>
<dbReference type="CDD" id="cd14959">
    <property type="entry name" value="NHL_brat_like"/>
    <property type="match status" value="1"/>
</dbReference>
<dbReference type="SMART" id="SM00502">
    <property type="entry name" value="BBC"/>
    <property type="match status" value="1"/>
</dbReference>
<evidence type="ECO:0000256" key="1">
    <source>
        <dbReference type="ARBA" id="ARBA00022553"/>
    </source>
</evidence>
<dbReference type="InterPro" id="IPR017907">
    <property type="entry name" value="Znf_RING_CS"/>
</dbReference>
<dbReference type="OrthoDB" id="342730at2759"/>
<evidence type="ECO:0000313" key="13">
    <source>
        <dbReference type="Proteomes" id="UP000594260"/>
    </source>
</evidence>
<reference evidence="12" key="1">
    <citation type="submission" date="2021-01" db="UniProtKB">
        <authorList>
            <consortium name="EnsemblMetazoa"/>
        </authorList>
    </citation>
    <scope>IDENTIFICATION</scope>
</reference>
<dbReference type="CDD" id="cd19813">
    <property type="entry name" value="Bbox1_BRAT-like"/>
    <property type="match status" value="1"/>
</dbReference>
<feature type="region of interest" description="Disordered" evidence="9">
    <location>
        <begin position="309"/>
        <end position="329"/>
    </location>
</feature>
<feature type="region of interest" description="Disordered" evidence="9">
    <location>
        <begin position="1"/>
        <end position="49"/>
    </location>
</feature>
<feature type="compositionally biased region" description="Polar residues" evidence="9">
    <location>
        <begin position="935"/>
        <end position="944"/>
    </location>
</feature>
<feature type="region of interest" description="Disordered" evidence="9">
    <location>
        <begin position="180"/>
        <end position="234"/>
    </location>
</feature>
<evidence type="ECO:0000256" key="7">
    <source>
        <dbReference type="PROSITE-ProRule" id="PRU00024"/>
    </source>
</evidence>
<dbReference type="InParanoid" id="A0A7M7JF14"/>
<feature type="region of interest" description="Disordered" evidence="9">
    <location>
        <begin position="514"/>
        <end position="550"/>
    </location>
</feature>
<dbReference type="Pfam" id="PF13445">
    <property type="entry name" value="zf-RING_UBOX"/>
    <property type="match status" value="1"/>
</dbReference>
<dbReference type="EnsemblMetazoa" id="XM_022795407">
    <property type="protein sequence ID" value="XP_022651142"/>
    <property type="gene ID" value="LOC111246197"/>
</dbReference>
<dbReference type="PROSITE" id="PS51125">
    <property type="entry name" value="NHL"/>
    <property type="match status" value="2"/>
</dbReference>
<dbReference type="SUPFAM" id="SSF57850">
    <property type="entry name" value="RING/U-box"/>
    <property type="match status" value="1"/>
</dbReference>
<evidence type="ECO:0000256" key="5">
    <source>
        <dbReference type="ARBA" id="ARBA00022786"/>
    </source>
</evidence>
<evidence type="ECO:0000256" key="4">
    <source>
        <dbReference type="ARBA" id="ARBA00022771"/>
    </source>
</evidence>
<feature type="region of interest" description="Disordered" evidence="9">
    <location>
        <begin position="935"/>
        <end position="963"/>
    </location>
</feature>
<dbReference type="PROSITE" id="PS50089">
    <property type="entry name" value="ZF_RING_2"/>
    <property type="match status" value="1"/>
</dbReference>
<dbReference type="InterPro" id="IPR013083">
    <property type="entry name" value="Znf_RING/FYVE/PHD"/>
</dbReference>
<feature type="compositionally biased region" description="Low complexity" evidence="9">
    <location>
        <begin position="113"/>
        <end position="129"/>
    </location>
</feature>
<feature type="compositionally biased region" description="Low complexity" evidence="9">
    <location>
        <begin position="946"/>
        <end position="963"/>
    </location>
</feature>
<feature type="compositionally biased region" description="Low complexity" evidence="9">
    <location>
        <begin position="1185"/>
        <end position="1223"/>
    </location>
</feature>
<feature type="domain" description="B box-type" evidence="11">
    <location>
        <begin position="648"/>
        <end position="695"/>
    </location>
</feature>
<dbReference type="PROSITE" id="PS00518">
    <property type="entry name" value="ZF_RING_1"/>
    <property type="match status" value="1"/>
</dbReference>
<dbReference type="SMART" id="SM00336">
    <property type="entry name" value="BBOX"/>
    <property type="match status" value="2"/>
</dbReference>
<dbReference type="PROSITE" id="PS50119">
    <property type="entry name" value="ZF_BBOX"/>
    <property type="match status" value="1"/>
</dbReference>
<dbReference type="PANTHER" id="PTHR25462">
    <property type="entry name" value="BONUS, ISOFORM C-RELATED"/>
    <property type="match status" value="1"/>
</dbReference>
<dbReference type="SMART" id="SM00184">
    <property type="entry name" value="RING"/>
    <property type="match status" value="2"/>
</dbReference>
<name>A0A7M7JF14_VARDE</name>
<dbReference type="KEGG" id="vde:111246197"/>
<dbReference type="InterPro" id="IPR003649">
    <property type="entry name" value="Bbox_C"/>
</dbReference>
<proteinExistence type="predicted"/>
<dbReference type="Gene3D" id="2.120.10.30">
    <property type="entry name" value="TolB, C-terminal domain"/>
    <property type="match status" value="1"/>
</dbReference>
<evidence type="ECO:0000256" key="3">
    <source>
        <dbReference type="ARBA" id="ARBA00022737"/>
    </source>
</evidence>
<keyword evidence="2" id="KW-0479">Metal-binding</keyword>
<feature type="repeat" description="NHL" evidence="8">
    <location>
        <begin position="1233"/>
        <end position="1274"/>
    </location>
</feature>
<organism evidence="12 13">
    <name type="scientific">Varroa destructor</name>
    <name type="common">Honeybee mite</name>
    <dbReference type="NCBI Taxonomy" id="109461"/>
    <lineage>
        <taxon>Eukaryota</taxon>
        <taxon>Metazoa</taxon>
        <taxon>Ecdysozoa</taxon>
        <taxon>Arthropoda</taxon>
        <taxon>Chelicerata</taxon>
        <taxon>Arachnida</taxon>
        <taxon>Acari</taxon>
        <taxon>Parasitiformes</taxon>
        <taxon>Mesostigmata</taxon>
        <taxon>Gamasina</taxon>
        <taxon>Dermanyssoidea</taxon>
        <taxon>Varroidae</taxon>
        <taxon>Varroa</taxon>
    </lineage>
</organism>